<dbReference type="RefSeq" id="WP_123644878.1">
    <property type="nucleotide sequence ID" value="NZ_QRAJ01000004.1"/>
</dbReference>
<organism evidence="2 3">
    <name type="scientific">Bifidobacterium mongoliense</name>
    <dbReference type="NCBI Taxonomy" id="518643"/>
    <lineage>
        <taxon>Bacteria</taxon>
        <taxon>Bacillati</taxon>
        <taxon>Actinomycetota</taxon>
        <taxon>Actinomycetes</taxon>
        <taxon>Bifidobacteriales</taxon>
        <taxon>Bifidobacteriaceae</taxon>
        <taxon>Bifidobacterium</taxon>
    </lineage>
</organism>
<gene>
    <name evidence="2" type="ORF">BMONG18_0957</name>
</gene>
<accession>A0A423UE42</accession>
<proteinExistence type="predicted"/>
<evidence type="ECO:0000313" key="2">
    <source>
        <dbReference type="EMBL" id="ROT86958.1"/>
    </source>
</evidence>
<evidence type="ECO:0000256" key="1">
    <source>
        <dbReference type="SAM" id="MobiDB-lite"/>
    </source>
</evidence>
<name>A0A423UE42_9BIFI</name>
<dbReference type="Proteomes" id="UP000285266">
    <property type="component" value="Unassembled WGS sequence"/>
</dbReference>
<dbReference type="AlphaFoldDB" id="A0A423UE42"/>
<feature type="region of interest" description="Disordered" evidence="1">
    <location>
        <begin position="127"/>
        <end position="165"/>
    </location>
</feature>
<sequence>MLSKTDCWDLMTAIKHLDHRVADQNDAILFGQIINQACGPTLSQCLAALAEWHTRHHDFGMIAPEDIVEIIKAHRPSTRLSEAEIGRMLEPLDLTAYELWAARRELIRGMNSGLARDMALARALDAAHGRQLPSKPAKPKRTHTPHFAGRLGKGDINQILGKEQE</sequence>
<protein>
    <submittedName>
        <fullName evidence="2">Uncharacterized protein</fullName>
    </submittedName>
</protein>
<reference evidence="2 3" key="1">
    <citation type="submission" date="2018-07" db="EMBL/GenBank/DDBJ databases">
        <title>The role of parmesan cheese in vectoring bovine microbiota.</title>
        <authorList>
            <person name="Lugli G.A."/>
            <person name="Milani C."/>
        </authorList>
    </citation>
    <scope>NUCLEOTIDE SEQUENCE [LARGE SCALE GENOMIC DNA]</scope>
    <source>
        <strain evidence="2 3">BMONG18</strain>
    </source>
</reference>
<comment type="caution">
    <text evidence="2">The sequence shown here is derived from an EMBL/GenBank/DDBJ whole genome shotgun (WGS) entry which is preliminary data.</text>
</comment>
<evidence type="ECO:0000313" key="3">
    <source>
        <dbReference type="Proteomes" id="UP000285266"/>
    </source>
</evidence>
<dbReference type="EMBL" id="QRAJ01000004">
    <property type="protein sequence ID" value="ROT86958.1"/>
    <property type="molecule type" value="Genomic_DNA"/>
</dbReference>